<comment type="caution">
    <text evidence="1">The sequence shown here is derived from an EMBL/GenBank/DDBJ whole genome shotgun (WGS) entry which is preliminary data.</text>
</comment>
<dbReference type="InterPro" id="IPR010695">
    <property type="entry name" value="FAIM1"/>
</dbReference>
<reference evidence="1" key="1">
    <citation type="journal article" date="2023" name="G3 (Bethesda)">
        <title>Whole genome assemblies of Zophobas morio and Tenebrio molitor.</title>
        <authorList>
            <person name="Kaur S."/>
            <person name="Stinson S.A."/>
            <person name="diCenzo G.C."/>
        </authorList>
    </citation>
    <scope>NUCLEOTIDE SEQUENCE</scope>
    <source>
        <strain evidence="1">QUZm001</strain>
    </source>
</reference>
<dbReference type="PANTHER" id="PTHR13088:SF3">
    <property type="entry name" value="FAS APOPTOTIC INHIBITORY MOLECULE 1"/>
    <property type="match status" value="1"/>
</dbReference>
<dbReference type="EMBL" id="JALNTZ010000006">
    <property type="protein sequence ID" value="KAJ3647317.1"/>
    <property type="molecule type" value="Genomic_DNA"/>
</dbReference>
<protein>
    <recommendedName>
        <fullName evidence="3">Fas apoptotic inhibitory molecule 1</fullName>
    </recommendedName>
</protein>
<sequence length="195" mass="22103">MALSGNLVSKGSSQDRSDLVAFWSVPLLDGVHTVEFEHGGTTGKRVIRVDGKEILRRDWMFKLVGEEKFTLGKQGAKCELRVDPLPHFAFAYSLLVDGKPLEKFTEKQSQTTRSWAVLAQGKRYRVVFEKQTLNVWVNGHYVETENIFIDEGSEMSFEFENLKAAIRATSVDRKQGVVHQLFVDGNLIDEDEAYC</sequence>
<dbReference type="GO" id="GO:1902042">
    <property type="term" value="P:negative regulation of extrinsic apoptotic signaling pathway via death domain receptors"/>
    <property type="evidence" value="ECO:0007669"/>
    <property type="project" value="TreeGrafter"/>
</dbReference>
<organism evidence="1 2">
    <name type="scientific">Zophobas morio</name>
    <dbReference type="NCBI Taxonomy" id="2755281"/>
    <lineage>
        <taxon>Eukaryota</taxon>
        <taxon>Metazoa</taxon>
        <taxon>Ecdysozoa</taxon>
        <taxon>Arthropoda</taxon>
        <taxon>Hexapoda</taxon>
        <taxon>Insecta</taxon>
        <taxon>Pterygota</taxon>
        <taxon>Neoptera</taxon>
        <taxon>Endopterygota</taxon>
        <taxon>Coleoptera</taxon>
        <taxon>Polyphaga</taxon>
        <taxon>Cucujiformia</taxon>
        <taxon>Tenebrionidae</taxon>
        <taxon>Zophobas</taxon>
    </lineage>
</organism>
<name>A0AA38M914_9CUCU</name>
<keyword evidence="2" id="KW-1185">Reference proteome</keyword>
<evidence type="ECO:0000313" key="1">
    <source>
        <dbReference type="EMBL" id="KAJ3647317.1"/>
    </source>
</evidence>
<evidence type="ECO:0008006" key="3">
    <source>
        <dbReference type="Google" id="ProtNLM"/>
    </source>
</evidence>
<accession>A0AA38M914</accession>
<dbReference type="Pfam" id="PF06905">
    <property type="entry name" value="FAIM1"/>
    <property type="match status" value="1"/>
</dbReference>
<dbReference type="Proteomes" id="UP001168821">
    <property type="component" value="Unassembled WGS sequence"/>
</dbReference>
<evidence type="ECO:0000313" key="2">
    <source>
        <dbReference type="Proteomes" id="UP001168821"/>
    </source>
</evidence>
<dbReference type="FunFam" id="2.40.128.180:FF:000001">
    <property type="entry name" value="Fas apoptotic inhibitory molecule 1"/>
    <property type="match status" value="1"/>
</dbReference>
<dbReference type="AlphaFoldDB" id="A0AA38M914"/>
<dbReference type="Gene3D" id="2.40.128.180">
    <property type="match status" value="2"/>
</dbReference>
<proteinExistence type="predicted"/>
<dbReference type="InterPro" id="IPR038513">
    <property type="entry name" value="FAIM1_dom_sf"/>
</dbReference>
<gene>
    <name evidence="1" type="ORF">Zmor_019201</name>
</gene>
<dbReference type="PANTHER" id="PTHR13088">
    <property type="entry name" value="FAS APOPTOTIC INHIBITORY MOLECULE FAIM"/>
    <property type="match status" value="1"/>
</dbReference>